<comment type="cofactor">
    <cofactor evidence="1 5">
        <name>Mg(2+)</name>
        <dbReference type="ChEBI" id="CHEBI:18420"/>
    </cofactor>
</comment>
<evidence type="ECO:0000256" key="4">
    <source>
        <dbReference type="ARBA" id="ARBA00022842"/>
    </source>
</evidence>
<reference evidence="6 7" key="1">
    <citation type="submission" date="2019-11" db="EMBL/GenBank/DDBJ databases">
        <title>Genome sequences of 17 halophilic strains isolated from different environments.</title>
        <authorList>
            <person name="Furrow R.E."/>
        </authorList>
    </citation>
    <scope>NUCLEOTIDE SEQUENCE [LARGE SCALE GENOMIC DNA]</scope>
    <source>
        <strain evidence="6 7">22506_14_FS</strain>
    </source>
</reference>
<accession>A0A845EYM0</accession>
<evidence type="ECO:0000256" key="2">
    <source>
        <dbReference type="ARBA" id="ARBA00022723"/>
    </source>
</evidence>
<dbReference type="PANTHER" id="PTHR20854">
    <property type="entry name" value="INOSITOL MONOPHOSPHATASE"/>
    <property type="match status" value="1"/>
</dbReference>
<dbReference type="GO" id="GO:0007165">
    <property type="term" value="P:signal transduction"/>
    <property type="evidence" value="ECO:0007669"/>
    <property type="project" value="TreeGrafter"/>
</dbReference>
<feature type="binding site" evidence="5">
    <location>
        <position position="92"/>
    </location>
    <ligand>
        <name>Mg(2+)</name>
        <dbReference type="ChEBI" id="CHEBI:18420"/>
        <label>1</label>
        <note>catalytic</note>
    </ligand>
</feature>
<keyword evidence="4 5" id="KW-0460">Magnesium</keyword>
<feature type="binding site" evidence="5">
    <location>
        <position position="72"/>
    </location>
    <ligand>
        <name>Mg(2+)</name>
        <dbReference type="ChEBI" id="CHEBI:18420"/>
        <label>1</label>
        <note>catalytic</note>
    </ligand>
</feature>
<dbReference type="Gene3D" id="3.40.190.80">
    <property type="match status" value="1"/>
</dbReference>
<evidence type="ECO:0000313" key="7">
    <source>
        <dbReference type="Proteomes" id="UP000447833"/>
    </source>
</evidence>
<dbReference type="SUPFAM" id="SSF56655">
    <property type="entry name" value="Carbohydrate phosphatase"/>
    <property type="match status" value="1"/>
</dbReference>
<comment type="caution">
    <text evidence="6">The sequence shown here is derived from an EMBL/GenBank/DDBJ whole genome shotgun (WGS) entry which is preliminary data.</text>
</comment>
<dbReference type="Proteomes" id="UP000447833">
    <property type="component" value="Unassembled WGS sequence"/>
</dbReference>
<dbReference type="PROSITE" id="PS00629">
    <property type="entry name" value="IMP_1"/>
    <property type="match status" value="1"/>
</dbReference>
<dbReference type="EMBL" id="WMEY01000003">
    <property type="protein sequence ID" value="MYL63633.1"/>
    <property type="molecule type" value="Genomic_DNA"/>
</dbReference>
<dbReference type="CDD" id="cd01637">
    <property type="entry name" value="IMPase_like"/>
    <property type="match status" value="1"/>
</dbReference>
<keyword evidence="2 5" id="KW-0479">Metal-binding</keyword>
<evidence type="ECO:0000256" key="1">
    <source>
        <dbReference type="ARBA" id="ARBA00001946"/>
    </source>
</evidence>
<dbReference type="FunFam" id="3.30.540.10:FF:000003">
    <property type="entry name" value="Inositol-1-monophosphatase"/>
    <property type="match status" value="1"/>
</dbReference>
<dbReference type="GO" id="GO:0006020">
    <property type="term" value="P:inositol metabolic process"/>
    <property type="evidence" value="ECO:0007669"/>
    <property type="project" value="TreeGrafter"/>
</dbReference>
<evidence type="ECO:0000256" key="3">
    <source>
        <dbReference type="ARBA" id="ARBA00022801"/>
    </source>
</evidence>
<feature type="binding site" evidence="5">
    <location>
        <position position="217"/>
    </location>
    <ligand>
        <name>Mg(2+)</name>
        <dbReference type="ChEBI" id="CHEBI:18420"/>
        <label>1</label>
        <note>catalytic</note>
    </ligand>
</feature>
<gene>
    <name evidence="6" type="ORF">GLW07_09745</name>
</gene>
<feature type="binding site" evidence="5">
    <location>
        <position position="90"/>
    </location>
    <ligand>
        <name>Mg(2+)</name>
        <dbReference type="ChEBI" id="CHEBI:18420"/>
        <label>2</label>
    </ligand>
</feature>
<evidence type="ECO:0000313" key="6">
    <source>
        <dbReference type="EMBL" id="MYL63633.1"/>
    </source>
</evidence>
<dbReference type="Gene3D" id="3.30.540.10">
    <property type="entry name" value="Fructose-1,6-Bisphosphatase, subunit A, domain 1"/>
    <property type="match status" value="1"/>
</dbReference>
<sequence>MTQQTNWNRVYDDTIKWIKEAGEEIMSSFTTSFNIESKSNPNDLVTDIDKQTEKFFIQKIKGTYPNHRIMGEEGFGDKIEDLDGVIWFLDPIDGTMNFVHQQTNFAISIGIYEDGVGKLAFIYDVTKDELYHCKKGSGLYLNDKKVKPLQSTNLSESLLAINATWVTENHRIDPRTFSPLLKKIRGTRSYGSAAIEMAFVAAGRLDGYVSLRLAPWDFAAGKMLIEEAGGICTTVDNKEIDLLDKNTIFVGTPKFHSQVQKEYIQPALDQNFYLRTPSTK</sequence>
<dbReference type="RefSeq" id="WP_160919218.1">
    <property type="nucleotide sequence ID" value="NZ_WMEY01000003.1"/>
</dbReference>
<evidence type="ECO:0000256" key="5">
    <source>
        <dbReference type="PIRSR" id="PIRSR600760-2"/>
    </source>
</evidence>
<dbReference type="PRINTS" id="PR00377">
    <property type="entry name" value="IMPHPHTASES"/>
</dbReference>
<dbReference type="InterPro" id="IPR000760">
    <property type="entry name" value="Inositol_monophosphatase-like"/>
</dbReference>
<keyword evidence="3" id="KW-0378">Hydrolase</keyword>
<dbReference type="AlphaFoldDB" id="A0A845EYM0"/>
<proteinExistence type="predicted"/>
<protein>
    <submittedName>
        <fullName evidence="6">Inositol monophosphatase</fullName>
    </submittedName>
</protein>
<dbReference type="InterPro" id="IPR020583">
    <property type="entry name" value="Inositol_monoP_metal-BS"/>
</dbReference>
<feature type="binding site" evidence="5">
    <location>
        <position position="93"/>
    </location>
    <ligand>
        <name>Mg(2+)</name>
        <dbReference type="ChEBI" id="CHEBI:18420"/>
        <label>2</label>
    </ligand>
</feature>
<name>A0A845EYM0_9BACL</name>
<dbReference type="Pfam" id="PF00459">
    <property type="entry name" value="Inositol_P"/>
    <property type="match status" value="1"/>
</dbReference>
<organism evidence="6 7">
    <name type="scientific">Guptibacillus hwajinpoensis</name>
    <dbReference type="NCBI Taxonomy" id="208199"/>
    <lineage>
        <taxon>Bacteria</taxon>
        <taxon>Bacillati</taxon>
        <taxon>Bacillota</taxon>
        <taxon>Bacilli</taxon>
        <taxon>Bacillales</taxon>
        <taxon>Guptibacillaceae</taxon>
        <taxon>Guptibacillus</taxon>
    </lineage>
</organism>
<dbReference type="GO" id="GO:0046872">
    <property type="term" value="F:metal ion binding"/>
    <property type="evidence" value="ECO:0007669"/>
    <property type="project" value="UniProtKB-KW"/>
</dbReference>
<dbReference type="PANTHER" id="PTHR20854:SF4">
    <property type="entry name" value="INOSITOL-1-MONOPHOSPHATASE-RELATED"/>
    <property type="match status" value="1"/>
</dbReference>
<dbReference type="GO" id="GO:0008934">
    <property type="term" value="F:inositol monophosphate 1-phosphatase activity"/>
    <property type="evidence" value="ECO:0007669"/>
    <property type="project" value="TreeGrafter"/>
</dbReference>